<dbReference type="InterPro" id="IPR036691">
    <property type="entry name" value="Endo/exonu/phosph_ase_sf"/>
</dbReference>
<accession>A0A1Q9E1R4</accession>
<feature type="region of interest" description="Disordered" evidence="2">
    <location>
        <begin position="295"/>
        <end position="394"/>
    </location>
</feature>
<feature type="compositionally biased region" description="Basic and acidic residues" evidence="2">
    <location>
        <begin position="1016"/>
        <end position="1026"/>
    </location>
</feature>
<proteinExistence type="predicted"/>
<evidence type="ECO:0000313" key="4">
    <source>
        <dbReference type="Proteomes" id="UP000186817"/>
    </source>
</evidence>
<evidence type="ECO:0000313" key="3">
    <source>
        <dbReference type="EMBL" id="OLQ01376.1"/>
    </source>
</evidence>
<dbReference type="InterPro" id="IPR036397">
    <property type="entry name" value="RNaseH_sf"/>
</dbReference>
<dbReference type="SUPFAM" id="SSF56219">
    <property type="entry name" value="DNase I-like"/>
    <property type="match status" value="1"/>
</dbReference>
<evidence type="ECO:0000256" key="2">
    <source>
        <dbReference type="SAM" id="MobiDB-lite"/>
    </source>
</evidence>
<organism evidence="3 4">
    <name type="scientific">Symbiodinium microadriaticum</name>
    <name type="common">Dinoflagellate</name>
    <name type="synonym">Zooxanthella microadriatica</name>
    <dbReference type="NCBI Taxonomy" id="2951"/>
    <lineage>
        <taxon>Eukaryota</taxon>
        <taxon>Sar</taxon>
        <taxon>Alveolata</taxon>
        <taxon>Dinophyceae</taxon>
        <taxon>Suessiales</taxon>
        <taxon>Symbiodiniaceae</taxon>
        <taxon>Symbiodinium</taxon>
    </lineage>
</organism>
<dbReference type="InterPro" id="IPR012337">
    <property type="entry name" value="RNaseH-like_sf"/>
</dbReference>
<feature type="compositionally biased region" description="Low complexity" evidence="2">
    <location>
        <begin position="110"/>
        <end position="128"/>
    </location>
</feature>
<feature type="coiled-coil region" evidence="1">
    <location>
        <begin position="159"/>
        <end position="186"/>
    </location>
</feature>
<reference evidence="3 4" key="1">
    <citation type="submission" date="2016-02" db="EMBL/GenBank/DDBJ databases">
        <title>Genome analysis of coral dinoflagellate symbionts highlights evolutionary adaptations to a symbiotic lifestyle.</title>
        <authorList>
            <person name="Aranda M."/>
            <person name="Li Y."/>
            <person name="Liew Y.J."/>
            <person name="Baumgarten S."/>
            <person name="Simakov O."/>
            <person name="Wilson M."/>
            <person name="Piel J."/>
            <person name="Ashoor H."/>
            <person name="Bougouffa S."/>
            <person name="Bajic V.B."/>
            <person name="Ryu T."/>
            <person name="Ravasi T."/>
            <person name="Bayer T."/>
            <person name="Micklem G."/>
            <person name="Kim H."/>
            <person name="Bhak J."/>
            <person name="Lajeunesse T.C."/>
            <person name="Voolstra C.R."/>
        </authorList>
    </citation>
    <scope>NUCLEOTIDE SEQUENCE [LARGE SCALE GENOMIC DNA]</scope>
    <source>
        <strain evidence="3 4">CCMP2467</strain>
    </source>
</reference>
<protein>
    <submittedName>
        <fullName evidence="3">Uncharacterized protein</fullName>
    </submittedName>
</protein>
<gene>
    <name evidence="3" type="ORF">AK812_SmicGene15892</name>
</gene>
<feature type="region of interest" description="Disordered" evidence="2">
    <location>
        <begin position="31"/>
        <end position="136"/>
    </location>
</feature>
<dbReference type="Gene3D" id="3.60.10.10">
    <property type="entry name" value="Endonuclease/exonuclease/phosphatase"/>
    <property type="match status" value="1"/>
</dbReference>
<sequence>MVPRHVVAIGLRRHLGSPNWHRYERKARAKARGRIHKARRADQHPSGRDLRLLSEHHSRPRYREFSMGRGTKSEQWQAWPRDSSGYGAWQQAYNPRPKGQNKGKAREWDQPQPGRGQQQQFPSFDQMQTKPRREPVARHVDNQAGEEQDGNPSGYFNGIQKYLNAIRKSEIKTRKLEEEKEEVDEKWALFQQGLKDAFIKERGRHKERISRIQTNMEEQLLIKQATIRDLQDHLNHRSRRTVENPEEQDALADFEELLAKPGPREPHGLAAILAGAMRGSDITREEDRQRLLETLREHVGSREAPSTPPRKAQTYVDRTPPSRTSAGSRRPKEAEDGDGTDMEADAKNDPYQSSPSARNLMPEAPRLRARSRSTSRTPIKLIGRAPSQPPKEKAITRRLDAIREAESKEMETTEPAETVEDSGTDEDIDIATLAGQKTVDVEEALNPFELSCWHGPQGDHVRALWFDNFVFFDILDVLQCFLWFVEGVWEHGVISSSFIEDACRGGLLTLQAVFMAALLLTMIAGISERMRSRVRFGGAPRRICSALLPLLVVYGQMKQCDAAPKQRSRPPMPTDLELWAAGQLSRSEQLAAALQRHILDTHLHHNSAEAAPPIFTVVPPDLVGEAVLPTFEDRALHVTLWVAAVFYEAETVDIEMPLPLSSTTIKEALRGATSNIPASFDEYHPTVPQLGDYFGSFVAQPIWLRNTNRRTLIMDARAVGGTAYAFYQEGRVNLAAATRQLPEFNEGEVDFYVFGRLAPLVQGQSYEPPVGGVIKAVPRGRQCHWSDLLENRLPHPLRWSPHVDPPGQVDGLHTVIQSATDQVIDEIGEADERPLEVVAEEALDLEHGDSLVFLPNERMQHLAHAGRTIYEQVAVVHSGNIDPAGPCVVFVDLRPLTLFPQWLQMTSDTFDPRAYISDLQIQGSEDWVIVVEGGEPQRGGRLRVQHRETLTFSLQPPGTSSEEETDSDGGDDDEDGGDGQEDSSSGLSIFHSSDMSTRSPSPGGAPRGPPPPQPCDRSRSPRRERQDTAAYGLQIEHNGVQLQLADKLPAPVYDMDQECVHLPHSCHDVGCIGRVWPPDWMQLDICSFDLKQATMNAVADLAPWTGLLLAANGINALVAHLYTDGSFDPGKQNSGAAMLVVLEQQGQQAIIGGCGTPILGDAATLWQAPFPPALYAEQVALVIALLWIWQAMSFLPLKAAVIHFDCQAAGWSADGTWGPCNAFAKQIHDLERSVRCLLQDRLTFQHVKAHSGQAWNECVDILAKAAARQDERLPRPPVENCAAFLRADLRWLAASWWYDGNGPLPIQHGQWMQWGMNQQTEGRQLAPAELVPTVATLSSKAHGTLHAAAVSLNIQGLKGKHAYLEAQLAWKETQIAFLQETKDADGTVRTKRFLRLASPSEAHWGTALWLSREHGAFDIDGTPVFVDEADVAIVANEPRLLLATIKKAGLCIVLLSGHVPHSARAAEREAYLGHLRKLLAALPTADLVIGGIDANARPPLSFGRVTGTRACGDVDHAGQVFATFLNEQGLWLPSTFDEYHEGTDVTYQHPYGQEHRIDFFAIGGEAAVVHVGTRVALDIDTANKLEDHKAIELNISVSLSEGQENRRLYRPRFDRQKMRTVEGKKVIQQAMIAYEPPGWITTIDRHCQHLQEYILKVMEDNFKVPQGGPRASYISEEVLWEWRAAKLRLKQNAGHRRRMWHDAVVVAFNWWAGQDASWHPKALNKQALLYQLVAASISFTTDRIKKQIGIDKATFLRQCAYDGGSNIGQILHKLKQNGVGGRKNKLVRRPLPRLESQDGCEATCREQRDEIWLRHFGAQEYGCILSTKNFLNSANQVQIPDAGVNWSIEDIPSVLDVEQVLRATPLGKSPGLDNLPGEFLRAAPAAMAGAVHPLFTKALVNLRQPLQWRGGILFEAWKGDGSIADPNSHRSLFVSSALGKAYHKLMRNRGQDALQTELHDLHLGSRRGAPINFASLYLIGFLRGGCRLGRSFAALFIDTRSAYYRVVRQVAVGQLETDENVAKLLAHFGLEPEDMHQMLALVQAGGLMTEAGNPPSVRAACADFHRTTWFVSSYANGDRLATTQTGSRPGESWADAIFAYVYARAMGTLIERADGESILSFLGSNVEAGVYPAVDNGLVSIARDGT</sequence>
<dbReference type="Proteomes" id="UP000186817">
    <property type="component" value="Unassembled WGS sequence"/>
</dbReference>
<dbReference type="Gene3D" id="3.30.420.10">
    <property type="entry name" value="Ribonuclease H-like superfamily/Ribonuclease H"/>
    <property type="match status" value="1"/>
</dbReference>
<dbReference type="EMBL" id="LSRX01000294">
    <property type="protein sequence ID" value="OLQ01376.1"/>
    <property type="molecule type" value="Genomic_DNA"/>
</dbReference>
<keyword evidence="4" id="KW-1185">Reference proteome</keyword>
<comment type="caution">
    <text evidence="3">The sequence shown here is derived from an EMBL/GenBank/DDBJ whole genome shotgun (WGS) entry which is preliminary data.</text>
</comment>
<dbReference type="SUPFAM" id="SSF53098">
    <property type="entry name" value="Ribonuclease H-like"/>
    <property type="match status" value="1"/>
</dbReference>
<evidence type="ECO:0000256" key="1">
    <source>
        <dbReference type="SAM" id="Coils"/>
    </source>
</evidence>
<feature type="compositionally biased region" description="Basic and acidic residues" evidence="2">
    <location>
        <begin position="40"/>
        <end position="66"/>
    </location>
</feature>
<dbReference type="OrthoDB" id="456576at2759"/>
<feature type="region of interest" description="Disordered" evidence="2">
    <location>
        <begin position="938"/>
        <end position="1026"/>
    </location>
</feature>
<keyword evidence="1" id="KW-0175">Coiled coil</keyword>
<feature type="compositionally biased region" description="Acidic residues" evidence="2">
    <location>
        <begin position="961"/>
        <end position="981"/>
    </location>
</feature>
<name>A0A1Q9E1R4_SYMMI</name>
<dbReference type="GO" id="GO:0003676">
    <property type="term" value="F:nucleic acid binding"/>
    <property type="evidence" value="ECO:0007669"/>
    <property type="project" value="InterPro"/>
</dbReference>